<dbReference type="Pfam" id="PF10363">
    <property type="entry name" value="RTP1_C1"/>
    <property type="match status" value="1"/>
</dbReference>
<keyword evidence="8" id="KW-1185">Reference proteome</keyword>
<organism evidence="7 8">
    <name type="scientific">Lasallia pustulata</name>
    <dbReference type="NCBI Taxonomy" id="136370"/>
    <lineage>
        <taxon>Eukaryota</taxon>
        <taxon>Fungi</taxon>
        <taxon>Dikarya</taxon>
        <taxon>Ascomycota</taxon>
        <taxon>Pezizomycotina</taxon>
        <taxon>Lecanoromycetes</taxon>
        <taxon>OSLEUM clade</taxon>
        <taxon>Umbilicariomycetidae</taxon>
        <taxon>Umbilicariales</taxon>
        <taxon>Umbilicariaceae</taxon>
        <taxon>Lasallia</taxon>
    </lineage>
</organism>
<dbReference type="GO" id="GO:0009306">
    <property type="term" value="P:protein secretion"/>
    <property type="evidence" value="ECO:0007669"/>
    <property type="project" value="TreeGrafter"/>
</dbReference>
<reference evidence="8" key="1">
    <citation type="submission" date="2017-03" db="EMBL/GenBank/DDBJ databases">
        <authorList>
            <person name="Sharma R."/>
            <person name="Thines M."/>
        </authorList>
    </citation>
    <scope>NUCLEOTIDE SEQUENCE [LARGE SCALE GENOMIC DNA]</scope>
</reference>
<dbReference type="InterPro" id="IPR019451">
    <property type="entry name" value="Rtp1_C1"/>
</dbReference>
<feature type="domain" description="TANGO6 HEAT repeat" evidence="5">
    <location>
        <begin position="269"/>
        <end position="479"/>
    </location>
</feature>
<dbReference type="PANTHER" id="PTHR20959">
    <property type="entry name" value="TRANSPORT AND GOLGI ORGANIZATION PROTEIN 6 FAMILY MEMBER"/>
    <property type="match status" value="1"/>
</dbReference>
<dbReference type="Pfam" id="PF10304">
    <property type="entry name" value="RTP1_C2"/>
    <property type="match status" value="1"/>
</dbReference>
<feature type="domain" description="TANGO6 N-terminal" evidence="6">
    <location>
        <begin position="87"/>
        <end position="190"/>
    </location>
</feature>
<comment type="similarity">
    <text evidence="1">Belongs to the Tango6 family.</text>
</comment>
<dbReference type="InterPro" id="IPR057407">
    <property type="entry name" value="HEAT_TANGO6"/>
</dbReference>
<name>A0A1W5D0A9_9LECA</name>
<feature type="compositionally biased region" description="Basic and acidic residues" evidence="2">
    <location>
        <begin position="856"/>
        <end position="872"/>
    </location>
</feature>
<dbReference type="AlphaFoldDB" id="A0A1W5D0A9"/>
<evidence type="ECO:0000259" key="4">
    <source>
        <dbReference type="Pfam" id="PF10363"/>
    </source>
</evidence>
<dbReference type="Proteomes" id="UP000192927">
    <property type="component" value="Unassembled WGS sequence"/>
</dbReference>
<feature type="domain" description="RNA polymerase II assembly factor Rtp1 C-terminal" evidence="4">
    <location>
        <begin position="725"/>
        <end position="830"/>
    </location>
</feature>
<evidence type="ECO:0000256" key="2">
    <source>
        <dbReference type="SAM" id="MobiDB-lite"/>
    </source>
</evidence>
<dbReference type="InterPro" id="IPR016024">
    <property type="entry name" value="ARM-type_fold"/>
</dbReference>
<feature type="region of interest" description="Disordered" evidence="2">
    <location>
        <begin position="599"/>
        <end position="624"/>
    </location>
</feature>
<evidence type="ECO:0000313" key="7">
    <source>
        <dbReference type="EMBL" id="SLM36460.1"/>
    </source>
</evidence>
<sequence>MAEKELAAAATFLAPVVGGASSGRDGVRSIIDSLSNAIAAPGDGDTTPRTAVIRRALALWLDLHRALLSSPDSSSFSKTLQSPSSRRLVDGLLDLISLEGIYPCLSPGVGIPIERRVKSVLRGGFVAKPVAKESGDQRLLAEIVDSLHPIVKEGSKGLGLALRERTLVDVIAGAGQLAFDPSEAAQQRHRRYGIVFKVLLEQIPLPTLLPTLTSLIRPTGPAWFQTPIKTALAVFPMRPGGVRQTISFVATSEETYQSIESQPEEQSNERGGSAFSLEKLGQVSKLLTSVPSSVTPNGYYSAIAPQLLELLDEDGTKMCRAAAYVISIGILGRRQHGAPGSIGWKLFAEPIIETFSPSKASSSRLDGFDLSNEDTEIIVEEVDLRRALSRLCALVLIHPNPQLTKRIVSPMPLLLWGLLCCARKANRANWYSKATSVLNAYYRSSASVAHLSALSEHLMWDGTSWWNYVPGPNNGVEIRRYYPHEPDMVDVMQDMDDRVKYFFEILQRDIVDDDGFAAVFLHVSKHWLLEKTDTMENKQQMMMLGYENEADPLNMLVYAKLVQRMLEESRDKLMARPDRIIELVKQLIDAFVEQRREARRRQTSASRPSRAGLGQILGQTGPASSISNEDSIDIVSTALSLLCTIISSPDFAPNQSTITLLTSLQPSLNYLTNPQSSIPPSLTMAVKNISVLLAVHISPPSILNLSAHQAPTSRAAEDRKTHSLALNYLISSAPPVRAEGLSLATALITARSPMLEIPATTVLLLSVLQDDEEFIYLNAVKSLGLLAANHPKTVVRMLVDAYVDVAEEAALDQRLRIGEALLKTIERLGGMLVGDTARLVGEGMIGVAGRRGRKSKGQEKRKKEAGKKKEAEDAWGGEIPTVGGDEGHDEANARVAKVLEGWEGREGEDDVRIRTSAVSILGVAIETNIAGIGSTMVSTAVDLAISILKAETTQDKAILRRAAVLLFMSLIRALDKAGKEGRQLGFGFAGENLAEVVAVLQYVGTTDSDDLVVGHVKAVIGSLEAWQSKSLLGVTTSQLSELTPQLGLVGKGLAGLSVNPDIPAGSRPVIEEMD</sequence>
<evidence type="ECO:0000313" key="8">
    <source>
        <dbReference type="Proteomes" id="UP000192927"/>
    </source>
</evidence>
<evidence type="ECO:0000259" key="3">
    <source>
        <dbReference type="Pfam" id="PF10304"/>
    </source>
</evidence>
<dbReference type="EMBL" id="FWEW01001088">
    <property type="protein sequence ID" value="SLM36460.1"/>
    <property type="molecule type" value="Genomic_DNA"/>
</dbReference>
<evidence type="ECO:0008006" key="9">
    <source>
        <dbReference type="Google" id="ProtNLM"/>
    </source>
</evidence>
<evidence type="ECO:0000259" key="6">
    <source>
        <dbReference type="Pfam" id="PF25267"/>
    </source>
</evidence>
<proteinExistence type="inferred from homology"/>
<dbReference type="SUPFAM" id="SSF48371">
    <property type="entry name" value="ARM repeat"/>
    <property type="match status" value="1"/>
</dbReference>
<dbReference type="InterPro" id="IPR019414">
    <property type="entry name" value="Rtp1_C2"/>
</dbReference>
<dbReference type="InterPro" id="IPR039600">
    <property type="entry name" value="TANGO6/Rtp1"/>
</dbReference>
<dbReference type="InterPro" id="IPR057347">
    <property type="entry name" value="TANGO6_N"/>
</dbReference>
<dbReference type="Pfam" id="PF25267">
    <property type="entry name" value="TANGO6_N"/>
    <property type="match status" value="1"/>
</dbReference>
<feature type="region of interest" description="Disordered" evidence="2">
    <location>
        <begin position="850"/>
        <end position="887"/>
    </location>
</feature>
<evidence type="ECO:0000256" key="1">
    <source>
        <dbReference type="ARBA" id="ARBA00005724"/>
    </source>
</evidence>
<accession>A0A1W5D0A9</accession>
<evidence type="ECO:0000259" key="5">
    <source>
        <dbReference type="Pfam" id="PF23565"/>
    </source>
</evidence>
<protein>
    <recommendedName>
        <fullName evidence="9">RNA polymerase II assembly factor Rtp1 C-terminal domain-containing protein</fullName>
    </recommendedName>
</protein>
<feature type="domain" description="RNA polymerase II assembly factor Rtp1 C-terminal" evidence="3">
    <location>
        <begin position="992"/>
        <end position="1025"/>
    </location>
</feature>
<dbReference type="PANTHER" id="PTHR20959:SF1">
    <property type="entry name" value="TRANSPORT AND GOLGI ORGANIZATION PROTEIN 6 HOMOLOG"/>
    <property type="match status" value="1"/>
</dbReference>
<dbReference type="Pfam" id="PF23565">
    <property type="entry name" value="ARM_TANGO6"/>
    <property type="match status" value="1"/>
</dbReference>